<evidence type="ECO:0000313" key="2">
    <source>
        <dbReference type="Proteomes" id="UP001208557"/>
    </source>
</evidence>
<dbReference type="Proteomes" id="UP001208557">
    <property type="component" value="Unassembled WGS sequence"/>
</dbReference>
<dbReference type="AlphaFoldDB" id="A0ABD4VKN3"/>
<accession>A0ABD4VKN3</accession>
<organism evidence="1 2">
    <name type="scientific">Streptococcus sanguinis</name>
    <dbReference type="NCBI Taxonomy" id="1305"/>
    <lineage>
        <taxon>Bacteria</taxon>
        <taxon>Bacillati</taxon>
        <taxon>Bacillota</taxon>
        <taxon>Bacilli</taxon>
        <taxon>Lactobacillales</taxon>
        <taxon>Streptococcaceae</taxon>
        <taxon>Streptococcus</taxon>
    </lineage>
</organism>
<proteinExistence type="predicted"/>
<dbReference type="EMBL" id="JAKUVJ010000009">
    <property type="protein sequence ID" value="MCY7035299.1"/>
    <property type="molecule type" value="Genomic_DNA"/>
</dbReference>
<evidence type="ECO:0000313" key="1">
    <source>
        <dbReference type="EMBL" id="MCY7035299.1"/>
    </source>
</evidence>
<comment type="caution">
    <text evidence="1">The sequence shown here is derived from an EMBL/GenBank/DDBJ whole genome shotgun (WGS) entry which is preliminary data.</text>
</comment>
<protein>
    <submittedName>
        <fullName evidence="1">Uncharacterized protein</fullName>
    </submittedName>
</protein>
<gene>
    <name evidence="1" type="ORF">MK406_09475</name>
</gene>
<sequence length="160" mass="18936">MNMNQIRILEAIYAYLVSRTDPEVQDALNSENLIFSHENRLYKFKTYQAKSSKYTFIDYSLGNFELNKEQHVFYGVHDTYKAFNLEESKVGTLRELSNIEIARSQIFKLLHQIDFAYLEERYPKLKTDSYAYDVYLLETDKFLPIYKFSESASFELVSIA</sequence>
<name>A0ABD4VKN3_STRSA</name>
<dbReference type="RefSeq" id="WP_268686216.1">
    <property type="nucleotide sequence ID" value="NZ_JAKUVJ010000009.1"/>
</dbReference>
<reference evidence="1 2" key="1">
    <citation type="journal article" date="2022" name="Med Res Arch">
        <title>Genomic identification of streptococcal strains and relation to clinical characteristics. A substudy to The Partial Oral Treatment of Endocarditis (POET) Trial.</title>
        <authorList>
            <person name="Christensen J."/>
            <person name="Jensen C."/>
            <person name="Dargis R."/>
            <person name="Nielsen X."/>
            <person name="Pries- Heje M."/>
            <person name="Wiingaard C."/>
            <person name="Ihlemann N."/>
            <person name="Gill S."/>
            <person name="Bruun N."/>
            <person name="Elming H."/>
            <person name="Povlsen J."/>
            <person name="Madsen T."/>
            <person name="Jensen K."/>
            <person name="Fuursted K."/>
            <person name="Ostergaard L."/>
            <person name="Christiansen U."/>
            <person name="Rosenvinge F."/>
            <person name="Helweg-Larsen J."/>
            <person name="Fosbol E."/>
            <person name="Kober L."/>
            <person name="Torp-Pedersen C."/>
            <person name="Tonder N."/>
            <person name="Moser C."/>
            <person name="Iversen K."/>
            <person name="Bundgaard H."/>
        </authorList>
    </citation>
    <scope>NUCLEOTIDE SEQUENCE [LARGE SCALE GENOMIC DNA]</scope>
    <source>
        <strain evidence="1 2">A12055600</strain>
    </source>
</reference>